<evidence type="ECO:0000256" key="6">
    <source>
        <dbReference type="ARBA" id="ARBA00022605"/>
    </source>
</evidence>
<accession>I7K7P6</accession>
<dbReference type="InterPro" id="IPR001917">
    <property type="entry name" value="Aminotrans_II_pyridoxalP_BS"/>
</dbReference>
<comment type="subunit">
    <text evidence="4 11">Homodimer.</text>
</comment>
<comment type="cofactor">
    <cofactor evidence="1 11">
        <name>pyridoxal 5'-phosphate</name>
        <dbReference type="ChEBI" id="CHEBI:597326"/>
    </cofactor>
</comment>
<dbReference type="InterPro" id="IPR015424">
    <property type="entry name" value="PyrdxlP-dep_Trfase"/>
</dbReference>
<keyword evidence="8 11" id="KW-0663">Pyridoxal phosphate</keyword>
<evidence type="ECO:0000256" key="9">
    <source>
        <dbReference type="ARBA" id="ARBA00023102"/>
    </source>
</evidence>
<protein>
    <recommendedName>
        <fullName evidence="11">Histidinol-phosphate aminotransferase</fullName>
        <ecNumber evidence="11">2.6.1.9</ecNumber>
    </recommendedName>
    <alternativeName>
        <fullName evidence="11">Imidazole acetol-phosphate transaminase</fullName>
    </alternativeName>
</protein>
<gene>
    <name evidence="11" type="primary">hisC</name>
    <name evidence="13" type="ORF">CAAU_1475</name>
</gene>
<evidence type="ECO:0000259" key="12">
    <source>
        <dbReference type="Pfam" id="PF00155"/>
    </source>
</evidence>
<evidence type="ECO:0000256" key="7">
    <source>
        <dbReference type="ARBA" id="ARBA00022679"/>
    </source>
</evidence>
<evidence type="ECO:0000313" key="14">
    <source>
        <dbReference type="Proteomes" id="UP000007652"/>
    </source>
</evidence>
<dbReference type="PANTHER" id="PTHR43643:SF6">
    <property type="entry name" value="HISTIDINOL-PHOSPHATE AMINOTRANSFERASE"/>
    <property type="match status" value="1"/>
</dbReference>
<keyword evidence="14" id="KW-1185">Reference proteome</keyword>
<dbReference type="HAMAP" id="MF_01023">
    <property type="entry name" value="HisC_aminotrans_2"/>
    <property type="match status" value="1"/>
</dbReference>
<dbReference type="GO" id="GO:0000105">
    <property type="term" value="P:L-histidine biosynthetic process"/>
    <property type="evidence" value="ECO:0007669"/>
    <property type="project" value="UniProtKB-UniRule"/>
</dbReference>
<dbReference type="InterPro" id="IPR005861">
    <property type="entry name" value="HisP_aminotrans"/>
</dbReference>
<evidence type="ECO:0000256" key="11">
    <source>
        <dbReference type="HAMAP-Rule" id="MF_01023"/>
    </source>
</evidence>
<dbReference type="NCBIfam" id="TIGR01141">
    <property type="entry name" value="hisC"/>
    <property type="match status" value="1"/>
</dbReference>
<dbReference type="RefSeq" id="WP_008908823.1">
    <property type="nucleotide sequence ID" value="NZ_CAKP01000082.1"/>
</dbReference>
<dbReference type="UniPathway" id="UPA00031">
    <property type="reaction ID" value="UER00012"/>
</dbReference>
<keyword evidence="9 11" id="KW-0368">Histidine biosynthesis</keyword>
<evidence type="ECO:0000313" key="13">
    <source>
        <dbReference type="EMBL" id="CCJ33559.1"/>
    </source>
</evidence>
<dbReference type="GO" id="GO:0030170">
    <property type="term" value="F:pyridoxal phosphate binding"/>
    <property type="evidence" value="ECO:0007669"/>
    <property type="project" value="InterPro"/>
</dbReference>
<dbReference type="InterPro" id="IPR004839">
    <property type="entry name" value="Aminotransferase_I/II_large"/>
</dbReference>
<dbReference type="Gene3D" id="3.40.640.10">
    <property type="entry name" value="Type I PLP-dependent aspartate aminotransferase-like (Major domain)"/>
    <property type="match status" value="1"/>
</dbReference>
<dbReference type="Proteomes" id="UP000007652">
    <property type="component" value="Unassembled WGS sequence"/>
</dbReference>
<dbReference type="GO" id="GO:0004400">
    <property type="term" value="F:histidinol-phosphate transaminase activity"/>
    <property type="evidence" value="ECO:0007669"/>
    <property type="project" value="UniProtKB-UniRule"/>
</dbReference>
<feature type="modified residue" description="N6-(pyridoxal phosphate)lysine" evidence="11">
    <location>
        <position position="222"/>
    </location>
</feature>
<dbReference type="InterPro" id="IPR050106">
    <property type="entry name" value="HistidinolP_aminotransfase"/>
</dbReference>
<dbReference type="AlphaFoldDB" id="I7K7P6"/>
<dbReference type="InterPro" id="IPR015421">
    <property type="entry name" value="PyrdxlP-dep_Trfase_major"/>
</dbReference>
<reference evidence="13 14" key="1">
    <citation type="journal article" date="2011" name="J. Bacteriol.">
        <title>Draft genome sequence of Caloramator australicus strain RC3T, a thermoanaerobe from the Great Artesian Basin of Australia.</title>
        <authorList>
            <person name="Ogg C.D."/>
            <person name="Patel B.K.C."/>
        </authorList>
    </citation>
    <scope>NUCLEOTIDE SEQUENCE [LARGE SCALE GENOMIC DNA]</scope>
    <source>
        <strain evidence="13 14">RC3</strain>
    </source>
</reference>
<keyword evidence="5 11" id="KW-0032">Aminotransferase</keyword>
<evidence type="ECO:0000256" key="5">
    <source>
        <dbReference type="ARBA" id="ARBA00022576"/>
    </source>
</evidence>
<dbReference type="SUPFAM" id="SSF53383">
    <property type="entry name" value="PLP-dependent transferases"/>
    <property type="match status" value="1"/>
</dbReference>
<dbReference type="CDD" id="cd00609">
    <property type="entry name" value="AAT_like"/>
    <property type="match status" value="1"/>
</dbReference>
<comment type="catalytic activity">
    <reaction evidence="10 11">
        <text>L-histidinol phosphate + 2-oxoglutarate = 3-(imidazol-4-yl)-2-oxopropyl phosphate + L-glutamate</text>
        <dbReference type="Rhea" id="RHEA:23744"/>
        <dbReference type="ChEBI" id="CHEBI:16810"/>
        <dbReference type="ChEBI" id="CHEBI:29985"/>
        <dbReference type="ChEBI" id="CHEBI:57766"/>
        <dbReference type="ChEBI" id="CHEBI:57980"/>
        <dbReference type="EC" id="2.6.1.9"/>
    </reaction>
</comment>
<evidence type="ECO:0000256" key="2">
    <source>
        <dbReference type="ARBA" id="ARBA00005011"/>
    </source>
</evidence>
<feature type="domain" description="Aminotransferase class I/classII large" evidence="12">
    <location>
        <begin position="30"/>
        <end position="355"/>
    </location>
</feature>
<keyword evidence="6 11" id="KW-0028">Amino-acid biosynthesis</keyword>
<comment type="pathway">
    <text evidence="2 11">Amino-acid biosynthesis; L-histidine biosynthesis; L-histidine from 5-phospho-alpha-D-ribose 1-diphosphate: step 7/9.</text>
</comment>
<dbReference type="Pfam" id="PF00155">
    <property type="entry name" value="Aminotran_1_2"/>
    <property type="match status" value="1"/>
</dbReference>
<organism evidence="13 14">
    <name type="scientific">Caloramator australicus RC3</name>
    <dbReference type="NCBI Taxonomy" id="857293"/>
    <lineage>
        <taxon>Bacteria</taxon>
        <taxon>Bacillati</taxon>
        <taxon>Bacillota</taxon>
        <taxon>Clostridia</taxon>
        <taxon>Eubacteriales</taxon>
        <taxon>Clostridiaceae</taxon>
        <taxon>Caloramator</taxon>
    </lineage>
</organism>
<dbReference type="eggNOG" id="COG0079">
    <property type="taxonomic scope" value="Bacteria"/>
</dbReference>
<dbReference type="EMBL" id="CAKP01000082">
    <property type="protein sequence ID" value="CCJ33559.1"/>
    <property type="molecule type" value="Genomic_DNA"/>
</dbReference>
<dbReference type="PANTHER" id="PTHR43643">
    <property type="entry name" value="HISTIDINOL-PHOSPHATE AMINOTRANSFERASE 2"/>
    <property type="match status" value="1"/>
</dbReference>
<comment type="similarity">
    <text evidence="3 11">Belongs to the class-II pyridoxal-phosphate-dependent aminotransferase family. Histidinol-phosphate aminotransferase subfamily.</text>
</comment>
<dbReference type="STRING" id="857293.CAAU_1475"/>
<dbReference type="PROSITE" id="PS00599">
    <property type="entry name" value="AA_TRANSFER_CLASS_2"/>
    <property type="match status" value="1"/>
</dbReference>
<dbReference type="EC" id="2.6.1.9" evidence="11"/>
<evidence type="ECO:0000256" key="3">
    <source>
        <dbReference type="ARBA" id="ARBA00007970"/>
    </source>
</evidence>
<evidence type="ECO:0000256" key="1">
    <source>
        <dbReference type="ARBA" id="ARBA00001933"/>
    </source>
</evidence>
<evidence type="ECO:0000256" key="8">
    <source>
        <dbReference type="ARBA" id="ARBA00022898"/>
    </source>
</evidence>
<proteinExistence type="inferred from homology"/>
<evidence type="ECO:0000256" key="10">
    <source>
        <dbReference type="ARBA" id="ARBA00047481"/>
    </source>
</evidence>
<name>I7K7P6_9CLOT</name>
<evidence type="ECO:0000256" key="4">
    <source>
        <dbReference type="ARBA" id="ARBA00011738"/>
    </source>
</evidence>
<sequence length="363" mass="41142">MKLRESVLRLKPYTAGKPINEVKRELGLNDIIKLASNENPLGCSPMVTKVINELAYQVNLYPDAANFDLKRELAEELGVKPDNIFLGTGSDSIIRAICSIFIDPGDESIMGEVSFQRYEDNTKIMGGNVVKIPMKNHKLDVEKMVDAITERTKILWFCTPNNPTGPIIKKDELFSIIDKIPKDVIFVMDEAYYEYVDDPDYPQTIPLLGKYPNMIILRTFSKAYGLAGLRVGYGIANESIAKYINAVVGPFDVNLIAQNAALAALKDKEFLRKVVELNKKSREYFYEEFKNIGLEYIESQANFVMVDLKADDKVVFNELLKRGVIVRPGHLFEMPGWIRVSTGRMEQNERFISALKEVLKGMH</sequence>
<comment type="caution">
    <text evidence="13">The sequence shown here is derived from an EMBL/GenBank/DDBJ whole genome shotgun (WGS) entry which is preliminary data.</text>
</comment>
<dbReference type="Gene3D" id="3.90.1150.10">
    <property type="entry name" value="Aspartate Aminotransferase, domain 1"/>
    <property type="match status" value="1"/>
</dbReference>
<dbReference type="InterPro" id="IPR015422">
    <property type="entry name" value="PyrdxlP-dep_Trfase_small"/>
</dbReference>
<keyword evidence="7 11" id="KW-0808">Transferase</keyword>